<accession>A0ABX5F8T7</accession>
<dbReference type="Proteomes" id="UP000238218">
    <property type="component" value="Unassembled WGS sequence"/>
</dbReference>
<proteinExistence type="predicted"/>
<keyword evidence="3 5" id="KW-1133">Transmembrane helix</keyword>
<dbReference type="PANTHER" id="PTHR33514">
    <property type="entry name" value="PROTEIN ABCI12, CHLOROPLASTIC"/>
    <property type="match status" value="1"/>
</dbReference>
<dbReference type="RefSeq" id="WP_106220245.1">
    <property type="nucleotide sequence ID" value="NZ_PVWP01000003.1"/>
</dbReference>
<dbReference type="Pfam" id="PF02361">
    <property type="entry name" value="CbiQ"/>
    <property type="match status" value="1"/>
</dbReference>
<dbReference type="PANTHER" id="PTHR33514:SF13">
    <property type="entry name" value="PROTEIN ABCI12, CHLOROPLASTIC"/>
    <property type="match status" value="1"/>
</dbReference>
<reference evidence="6 7" key="1">
    <citation type="submission" date="2018-03" db="EMBL/GenBank/DDBJ databases">
        <title>The ancient ancestry and fast evolution of plastids.</title>
        <authorList>
            <person name="Moore K.R."/>
            <person name="Magnabosco C."/>
            <person name="Momper L."/>
            <person name="Gold D.A."/>
            <person name="Bosak T."/>
            <person name="Fournier G.P."/>
        </authorList>
    </citation>
    <scope>NUCLEOTIDE SEQUENCE [LARGE SCALE GENOMIC DNA]</scope>
    <source>
        <strain evidence="6 7">CCALA 015</strain>
    </source>
</reference>
<dbReference type="InterPro" id="IPR003339">
    <property type="entry name" value="ABC/ECF_trnsptr_transmembrane"/>
</dbReference>
<feature type="transmembrane region" description="Helical" evidence="5">
    <location>
        <begin position="37"/>
        <end position="68"/>
    </location>
</feature>
<evidence type="ECO:0000313" key="6">
    <source>
        <dbReference type="EMBL" id="PSB38115.1"/>
    </source>
</evidence>
<evidence type="ECO:0000256" key="2">
    <source>
        <dbReference type="ARBA" id="ARBA00022692"/>
    </source>
</evidence>
<comment type="caution">
    <text evidence="6">The sequence shown here is derived from an EMBL/GenBank/DDBJ whole genome shotgun (WGS) entry which is preliminary data.</text>
</comment>
<organism evidence="6 7">
    <name type="scientific">Aphanothece cf. minutissima CCALA 015</name>
    <dbReference type="NCBI Taxonomy" id="2107695"/>
    <lineage>
        <taxon>Bacteria</taxon>
        <taxon>Bacillati</taxon>
        <taxon>Cyanobacteriota</taxon>
        <taxon>Cyanophyceae</taxon>
        <taxon>Oscillatoriophycideae</taxon>
        <taxon>Chroococcales</taxon>
        <taxon>Aphanothecaceae</taxon>
        <taxon>Aphanothece</taxon>
    </lineage>
</organism>
<keyword evidence="2 5" id="KW-0812">Transmembrane</keyword>
<dbReference type="EMBL" id="PVWP01000003">
    <property type="protein sequence ID" value="PSB38115.1"/>
    <property type="molecule type" value="Genomic_DNA"/>
</dbReference>
<name>A0ABX5F8T7_9CHRO</name>
<evidence type="ECO:0000256" key="1">
    <source>
        <dbReference type="ARBA" id="ARBA00004141"/>
    </source>
</evidence>
<gene>
    <name evidence="6" type="ORF">C7B81_05230</name>
</gene>
<evidence type="ECO:0000256" key="4">
    <source>
        <dbReference type="ARBA" id="ARBA00023136"/>
    </source>
</evidence>
<evidence type="ECO:0000256" key="3">
    <source>
        <dbReference type="ARBA" id="ARBA00022989"/>
    </source>
</evidence>
<feature type="transmembrane region" description="Helical" evidence="5">
    <location>
        <begin position="80"/>
        <end position="100"/>
    </location>
</feature>
<evidence type="ECO:0000313" key="7">
    <source>
        <dbReference type="Proteomes" id="UP000238218"/>
    </source>
</evidence>
<keyword evidence="7" id="KW-1185">Reference proteome</keyword>
<protein>
    <submittedName>
        <fullName evidence="6">Cobalt ABC transporter permease</fullName>
    </submittedName>
</protein>
<evidence type="ECO:0000256" key="5">
    <source>
        <dbReference type="SAM" id="Phobius"/>
    </source>
</evidence>
<comment type="subcellular location">
    <subcellularLocation>
        <location evidence="1">Membrane</location>
        <topology evidence="1">Multi-pass membrane protein</topology>
    </subcellularLocation>
</comment>
<keyword evidence="4 5" id="KW-0472">Membrane</keyword>
<sequence>MDWLRQLPIGQYVDDGEGGETGGRGSWLKRLDPRVKLVWTVAFLVTPILAGPLWRLALVGLLLLITAVSGLPWRLWRQSLPLLIALALLVGLLAALLPAAGSPPASLQRPPGELRLVPGPPGAPSASRAGLSWELVRWGPVMAGPVELGPLVVTRRSAELGINGATLLFTVIHSANLLLLSTPPEELVWAIAWWLGPLRILGWPVERLGFTLLLSLRFLPLVQEELQNLLRSIATRAVNLRRLGWKASLGLVLAVGERLLANVLLRSEQGAEALMARGGMWLPPDRLHQPAATPSGASLAAVLALAALLALRWKVGAL</sequence>